<accession>W7DQU0</accession>
<dbReference type="Proteomes" id="UP000054337">
    <property type="component" value="Unassembled WGS sequence"/>
</dbReference>
<name>W7DQU0_BIPV3</name>
<evidence type="ECO:0000313" key="2">
    <source>
        <dbReference type="Proteomes" id="UP000054337"/>
    </source>
</evidence>
<dbReference type="PANTHER" id="PTHR33481">
    <property type="entry name" value="REVERSE TRANSCRIPTASE"/>
    <property type="match status" value="1"/>
</dbReference>
<dbReference type="PANTHER" id="PTHR33481:SF1">
    <property type="entry name" value="ENDONUCLEASE_EXONUCLEASE_PHOSPHATASE DOMAIN-CONTAINING PROTEIN-RELATED"/>
    <property type="match status" value="1"/>
</dbReference>
<dbReference type="AlphaFoldDB" id="W7DQU0"/>
<reference evidence="1 2" key="1">
    <citation type="journal article" date="2013" name="PLoS Genet.">
        <title>Comparative genome structure, secondary metabolite, and effector coding capacity across Cochliobolus pathogens.</title>
        <authorList>
            <person name="Condon B.J."/>
            <person name="Leng Y."/>
            <person name="Wu D."/>
            <person name="Bushley K.E."/>
            <person name="Ohm R.A."/>
            <person name="Otillar R."/>
            <person name="Martin J."/>
            <person name="Schackwitz W."/>
            <person name="Grimwood J."/>
            <person name="MohdZainudin N."/>
            <person name="Xue C."/>
            <person name="Wang R."/>
            <person name="Manning V.A."/>
            <person name="Dhillon B."/>
            <person name="Tu Z.J."/>
            <person name="Steffenson B.J."/>
            <person name="Salamov A."/>
            <person name="Sun H."/>
            <person name="Lowry S."/>
            <person name="LaButti K."/>
            <person name="Han J."/>
            <person name="Copeland A."/>
            <person name="Lindquist E."/>
            <person name="Barry K."/>
            <person name="Schmutz J."/>
            <person name="Baker S.E."/>
            <person name="Ciuffetti L.M."/>
            <person name="Grigoriev I.V."/>
            <person name="Zhong S."/>
            <person name="Turgeon B.G."/>
        </authorList>
    </citation>
    <scope>NUCLEOTIDE SEQUENCE [LARGE SCALE GENOMIC DNA]</scope>
    <source>
        <strain evidence="1 2">FI3</strain>
    </source>
</reference>
<organism evidence="1 2">
    <name type="scientific">Bipolaris victoriae (strain FI3)</name>
    <name type="common">Victoria blight of oats agent</name>
    <name type="synonym">Cochliobolus victoriae</name>
    <dbReference type="NCBI Taxonomy" id="930091"/>
    <lineage>
        <taxon>Eukaryota</taxon>
        <taxon>Fungi</taxon>
        <taxon>Dikarya</taxon>
        <taxon>Ascomycota</taxon>
        <taxon>Pezizomycotina</taxon>
        <taxon>Dothideomycetes</taxon>
        <taxon>Pleosporomycetidae</taxon>
        <taxon>Pleosporales</taxon>
        <taxon>Pleosporineae</taxon>
        <taxon>Pleosporaceae</taxon>
        <taxon>Bipolaris</taxon>
    </lineage>
</organism>
<gene>
    <name evidence="1" type="ORF">COCVIDRAFT_116131</name>
</gene>
<protein>
    <recommendedName>
        <fullName evidence="3">Reverse transcriptase domain-containing protein</fullName>
    </recommendedName>
</protein>
<proteinExistence type="predicted"/>
<evidence type="ECO:0008006" key="3">
    <source>
        <dbReference type="Google" id="ProtNLM"/>
    </source>
</evidence>
<dbReference type="RefSeq" id="XP_014550197.1">
    <property type="nucleotide sequence ID" value="XM_014694711.1"/>
</dbReference>
<keyword evidence="2" id="KW-1185">Reference proteome</keyword>
<sequence>MDFSSPTLTISLSQPPQRLLRKTLRSYKEKSNKLVAKGKELAIKFDIAKTELIHFTKKKERKEIPLELPSKEKIYLKDTIKWLGVHLDNKLSFRGHVAIRASQAKTTFNRLGRLANIDRGLSPFTIRQLYPACVTSITDYRSPIY</sequence>
<dbReference type="EMBL" id="KI968924">
    <property type="protein sequence ID" value="EUN20623.1"/>
    <property type="molecule type" value="Genomic_DNA"/>
</dbReference>
<dbReference type="HOGENOM" id="CLU_106777_1_0_1"/>
<dbReference type="GeneID" id="26250865"/>
<evidence type="ECO:0000313" key="1">
    <source>
        <dbReference type="EMBL" id="EUN20623.1"/>
    </source>
</evidence>